<name>A0A559JCG7_9BACL</name>
<evidence type="ECO:0000313" key="3">
    <source>
        <dbReference type="Proteomes" id="UP000317036"/>
    </source>
</evidence>
<dbReference type="PANTHER" id="PTHR35337:SF1">
    <property type="entry name" value="SLR1478 PROTEIN"/>
    <property type="match status" value="1"/>
</dbReference>
<dbReference type="Pfam" id="PF01944">
    <property type="entry name" value="SpoIIM"/>
    <property type="match status" value="1"/>
</dbReference>
<sequence>MNWSNTAAQMKSMKHYFIASALVFIAGIIMGALYSEQFHTFIDSQMEALKQIAQSVDGKENPQWTLFWLIFWNNASKSLLIIALGLFFGVFPLFFLMANGLLIGYMCMVTVEKQSWLVVVKSIIPHGILEIPAIVFASALGLRLGFLVLKFSFSMISPTRQTLVRGQLQGFLKALIPVCTLLVGVLLVAALIESTVTFWLTRS</sequence>
<accession>A0A559JCG7</accession>
<feature type="transmembrane region" description="Helical" evidence="1">
    <location>
        <begin position="123"/>
        <end position="149"/>
    </location>
</feature>
<protein>
    <submittedName>
        <fullName evidence="2">Stage II sporulation protein M</fullName>
    </submittedName>
</protein>
<reference evidence="2 3" key="1">
    <citation type="submission" date="2019-07" db="EMBL/GenBank/DDBJ databases">
        <authorList>
            <person name="Kim J."/>
        </authorList>
    </citation>
    <scope>NUCLEOTIDE SEQUENCE [LARGE SCALE GENOMIC DNA]</scope>
    <source>
        <strain evidence="2 3">JC52</strain>
    </source>
</reference>
<keyword evidence="1" id="KW-1133">Transmembrane helix</keyword>
<comment type="caution">
    <text evidence="2">The sequence shown here is derived from an EMBL/GenBank/DDBJ whole genome shotgun (WGS) entry which is preliminary data.</text>
</comment>
<dbReference type="RefSeq" id="WP_144855310.1">
    <property type="nucleotide sequence ID" value="NZ_VNJI01000105.1"/>
</dbReference>
<organism evidence="2 3">
    <name type="scientific">Paenibacillus cremeus</name>
    <dbReference type="NCBI Taxonomy" id="2163881"/>
    <lineage>
        <taxon>Bacteria</taxon>
        <taxon>Bacillati</taxon>
        <taxon>Bacillota</taxon>
        <taxon>Bacilli</taxon>
        <taxon>Bacillales</taxon>
        <taxon>Paenibacillaceae</taxon>
        <taxon>Paenibacillus</taxon>
    </lineage>
</organism>
<dbReference type="Proteomes" id="UP000317036">
    <property type="component" value="Unassembled WGS sequence"/>
</dbReference>
<dbReference type="EMBL" id="VNJI01000105">
    <property type="protein sequence ID" value="TVX97569.1"/>
    <property type="molecule type" value="Genomic_DNA"/>
</dbReference>
<keyword evidence="3" id="KW-1185">Reference proteome</keyword>
<dbReference type="PANTHER" id="PTHR35337">
    <property type="entry name" value="SLR1478 PROTEIN"/>
    <property type="match status" value="1"/>
</dbReference>
<evidence type="ECO:0000313" key="2">
    <source>
        <dbReference type="EMBL" id="TVX97569.1"/>
    </source>
</evidence>
<keyword evidence="1" id="KW-0472">Membrane</keyword>
<gene>
    <name evidence="2" type="ORF">FPZ49_34975</name>
</gene>
<dbReference type="InterPro" id="IPR002798">
    <property type="entry name" value="SpoIIM-like"/>
</dbReference>
<dbReference type="OrthoDB" id="161024at2"/>
<keyword evidence="1" id="KW-0812">Transmembrane</keyword>
<feature type="transmembrane region" description="Helical" evidence="1">
    <location>
        <begin position="79"/>
        <end position="103"/>
    </location>
</feature>
<dbReference type="AlphaFoldDB" id="A0A559JCG7"/>
<feature type="transmembrane region" description="Helical" evidence="1">
    <location>
        <begin position="170"/>
        <end position="192"/>
    </location>
</feature>
<proteinExistence type="predicted"/>
<feature type="transmembrane region" description="Helical" evidence="1">
    <location>
        <begin position="15"/>
        <end position="34"/>
    </location>
</feature>
<evidence type="ECO:0000256" key="1">
    <source>
        <dbReference type="SAM" id="Phobius"/>
    </source>
</evidence>